<dbReference type="GO" id="GO:0006635">
    <property type="term" value="P:fatty acid beta-oxidation"/>
    <property type="evidence" value="ECO:0007669"/>
    <property type="project" value="TreeGrafter"/>
</dbReference>
<proteinExistence type="predicted"/>
<evidence type="ECO:0000256" key="1">
    <source>
        <dbReference type="SAM" id="MobiDB-lite"/>
    </source>
</evidence>
<name>A0A8J2TV27_9MICO</name>
<dbReference type="PANTHER" id="PTHR11941">
    <property type="entry name" value="ENOYL-COA HYDRATASE-RELATED"/>
    <property type="match status" value="1"/>
</dbReference>
<dbReference type="EMBL" id="BMFY01000001">
    <property type="protein sequence ID" value="GGA02041.1"/>
    <property type="molecule type" value="Genomic_DNA"/>
</dbReference>
<dbReference type="Proteomes" id="UP000616114">
    <property type="component" value="Unassembled WGS sequence"/>
</dbReference>
<sequence>MGPVGSPPGGVDDGGRPDDALGTDVPGILRAGRLPADALLTAGLRLRTESVRAADAGAGDGADAGSGAAGADEDVVATLVFDRPDKLNALPVALWRALPEILRELDARRDVRALVLAGAGENFSSGSDIAELPADIAEFWEVNASALGALHAVRVPTIAAVRGVGIGGGTELAAACDIRIGQPGARFGIPAARLGLVYPPGPTRALAELIGPGRARYLILTGEIIDADQALAFGLIDEIADDALARAMSLARRVAGLSDLSQQGAKRILAGEDIEAPPLAGAFRSQLEGARRAFAMKERPVFGFRRQDWPG</sequence>
<dbReference type="GO" id="GO:0003824">
    <property type="term" value="F:catalytic activity"/>
    <property type="evidence" value="ECO:0007669"/>
    <property type="project" value="UniProtKB-ARBA"/>
</dbReference>
<reference evidence="2" key="1">
    <citation type="journal article" date="2014" name="Int. J. Syst. Evol. Microbiol.">
        <title>Complete genome sequence of Corynebacterium casei LMG S-19264T (=DSM 44701T), isolated from a smear-ripened cheese.</title>
        <authorList>
            <consortium name="US DOE Joint Genome Institute (JGI-PGF)"/>
            <person name="Walter F."/>
            <person name="Albersmeier A."/>
            <person name="Kalinowski J."/>
            <person name="Ruckert C."/>
        </authorList>
    </citation>
    <scope>NUCLEOTIDE SEQUENCE</scope>
    <source>
        <strain evidence="2">CGMCC 1.12785</strain>
    </source>
</reference>
<dbReference type="AlphaFoldDB" id="A0A8J2TV27"/>
<dbReference type="InterPro" id="IPR001753">
    <property type="entry name" value="Enoyl-CoA_hydra/iso"/>
</dbReference>
<evidence type="ECO:0008006" key="4">
    <source>
        <dbReference type="Google" id="ProtNLM"/>
    </source>
</evidence>
<organism evidence="2 3">
    <name type="scientific">Sediminivirga luteola</name>
    <dbReference type="NCBI Taxonomy" id="1774748"/>
    <lineage>
        <taxon>Bacteria</taxon>
        <taxon>Bacillati</taxon>
        <taxon>Actinomycetota</taxon>
        <taxon>Actinomycetes</taxon>
        <taxon>Micrococcales</taxon>
        <taxon>Brevibacteriaceae</taxon>
        <taxon>Sediminivirga</taxon>
    </lineage>
</organism>
<evidence type="ECO:0000313" key="2">
    <source>
        <dbReference type="EMBL" id="GGA02041.1"/>
    </source>
</evidence>
<feature type="region of interest" description="Disordered" evidence="1">
    <location>
        <begin position="1"/>
        <end position="27"/>
    </location>
</feature>
<dbReference type="SUPFAM" id="SSF52096">
    <property type="entry name" value="ClpP/crotonase"/>
    <property type="match status" value="1"/>
</dbReference>
<evidence type="ECO:0000313" key="3">
    <source>
        <dbReference type="Proteomes" id="UP000616114"/>
    </source>
</evidence>
<dbReference type="Pfam" id="PF00378">
    <property type="entry name" value="ECH_1"/>
    <property type="match status" value="1"/>
</dbReference>
<gene>
    <name evidence="2" type="ORF">GCM10011333_00700</name>
</gene>
<dbReference type="PANTHER" id="PTHR11941:SF127">
    <property type="entry name" value="ENOYL-COA HYDRATASE ECHA18 (ENOYL HYDRASE) (UNSATURATED ACYL-COA HYDRATASE) (CROTONASE)-RELATED"/>
    <property type="match status" value="1"/>
</dbReference>
<dbReference type="InterPro" id="IPR029045">
    <property type="entry name" value="ClpP/crotonase-like_dom_sf"/>
</dbReference>
<dbReference type="Gene3D" id="3.90.226.10">
    <property type="entry name" value="2-enoyl-CoA Hydratase, Chain A, domain 1"/>
    <property type="match status" value="1"/>
</dbReference>
<keyword evidence="3" id="KW-1185">Reference proteome</keyword>
<accession>A0A8J2TV27</accession>
<dbReference type="CDD" id="cd06558">
    <property type="entry name" value="crotonase-like"/>
    <property type="match status" value="1"/>
</dbReference>
<dbReference type="RefSeq" id="WP_188548938.1">
    <property type="nucleotide sequence ID" value="NZ_BMFY01000001.1"/>
</dbReference>
<protein>
    <recommendedName>
        <fullName evidence="4">Enoyl-CoA hydratase/carnithine racemase</fullName>
    </recommendedName>
</protein>
<comment type="caution">
    <text evidence="2">The sequence shown here is derived from an EMBL/GenBank/DDBJ whole genome shotgun (WGS) entry which is preliminary data.</text>
</comment>
<reference evidence="2" key="2">
    <citation type="submission" date="2020-09" db="EMBL/GenBank/DDBJ databases">
        <authorList>
            <person name="Sun Q."/>
            <person name="Zhou Y."/>
        </authorList>
    </citation>
    <scope>NUCLEOTIDE SEQUENCE</scope>
    <source>
        <strain evidence="2">CGMCC 1.12785</strain>
    </source>
</reference>